<keyword evidence="1" id="KW-1133">Transmembrane helix</keyword>
<proteinExistence type="predicted"/>
<keyword evidence="1" id="KW-0812">Transmembrane</keyword>
<evidence type="ECO:0000313" key="2">
    <source>
        <dbReference type="EMBL" id="KAF4652742.1"/>
    </source>
</evidence>
<dbReference type="InterPro" id="IPR046341">
    <property type="entry name" value="SET_dom_sf"/>
</dbReference>
<sequence>MANPASQKGVHRNRVRHWKSVPQNWLHLALVALAAAIIVGSWWVQLEEASSLESSVAKEEISKWTNATARRIADDFTRGPFQSCKDMLAALQSDVYEGYVGANVKLRPNLGGAERGLFASKSFREGEVVMRIPKTAWYSQDDVPTSLASVIGISKLQDVHLEVQRIGIGLGLMYEVAQLGNNNTKGYDVNPPVTVQFSSENMFKQVYAEAGGVHR</sequence>
<organism evidence="2 3">
    <name type="scientific">Perkinsus chesapeaki</name>
    <name type="common">Clam parasite</name>
    <name type="synonym">Perkinsus andrewsi</name>
    <dbReference type="NCBI Taxonomy" id="330153"/>
    <lineage>
        <taxon>Eukaryota</taxon>
        <taxon>Sar</taxon>
        <taxon>Alveolata</taxon>
        <taxon>Perkinsozoa</taxon>
        <taxon>Perkinsea</taxon>
        <taxon>Perkinsida</taxon>
        <taxon>Perkinsidae</taxon>
        <taxon>Perkinsus</taxon>
    </lineage>
</organism>
<protein>
    <submittedName>
        <fullName evidence="2">Uncharacterized protein</fullName>
    </submittedName>
</protein>
<accession>A0A7J6L0N5</accession>
<reference evidence="2 3" key="1">
    <citation type="submission" date="2020-04" db="EMBL/GenBank/DDBJ databases">
        <title>Perkinsus chesapeaki whole genome sequence.</title>
        <authorList>
            <person name="Bogema D.R."/>
        </authorList>
    </citation>
    <scope>NUCLEOTIDE SEQUENCE [LARGE SCALE GENOMIC DNA]</scope>
    <source>
        <strain evidence="2">ATCC PRA-425</strain>
    </source>
</reference>
<keyword evidence="3" id="KW-1185">Reference proteome</keyword>
<gene>
    <name evidence="2" type="ORF">FOL47_010866</name>
</gene>
<feature type="non-terminal residue" evidence="2">
    <location>
        <position position="215"/>
    </location>
</feature>
<evidence type="ECO:0000256" key="1">
    <source>
        <dbReference type="SAM" id="Phobius"/>
    </source>
</evidence>
<keyword evidence="1" id="KW-0472">Membrane</keyword>
<feature type="transmembrane region" description="Helical" evidence="1">
    <location>
        <begin position="24"/>
        <end position="44"/>
    </location>
</feature>
<dbReference type="SUPFAM" id="SSF82199">
    <property type="entry name" value="SET domain"/>
    <property type="match status" value="1"/>
</dbReference>
<evidence type="ECO:0000313" key="3">
    <source>
        <dbReference type="Proteomes" id="UP000591131"/>
    </source>
</evidence>
<dbReference type="Proteomes" id="UP000591131">
    <property type="component" value="Unassembled WGS sequence"/>
</dbReference>
<dbReference type="Gene3D" id="3.90.1410.10">
    <property type="entry name" value="set domain protein methyltransferase, domain 1"/>
    <property type="match status" value="1"/>
</dbReference>
<dbReference type="AlphaFoldDB" id="A0A7J6L0N5"/>
<dbReference type="EMBL" id="JAAPAO010000889">
    <property type="protein sequence ID" value="KAF4652742.1"/>
    <property type="molecule type" value="Genomic_DNA"/>
</dbReference>
<name>A0A7J6L0N5_PERCH</name>
<comment type="caution">
    <text evidence="2">The sequence shown here is derived from an EMBL/GenBank/DDBJ whole genome shotgun (WGS) entry which is preliminary data.</text>
</comment>